<keyword evidence="2" id="KW-0347">Helicase</keyword>
<dbReference type="InterPro" id="IPR027417">
    <property type="entry name" value="P-loop_NTPase"/>
</dbReference>
<evidence type="ECO:0000259" key="1">
    <source>
        <dbReference type="Pfam" id="PF01695"/>
    </source>
</evidence>
<dbReference type="PANTHER" id="PTHR30050:SF4">
    <property type="entry name" value="ATP-BINDING PROTEIN RV3427C IN INSERTION SEQUENCE-RELATED"/>
    <property type="match status" value="1"/>
</dbReference>
<keyword evidence="2" id="KW-0547">Nucleotide-binding</keyword>
<dbReference type="Gene3D" id="3.40.50.300">
    <property type="entry name" value="P-loop containing nucleotide triphosphate hydrolases"/>
    <property type="match status" value="1"/>
</dbReference>
<keyword evidence="2" id="KW-0378">Hydrolase</keyword>
<keyword evidence="2" id="KW-0067">ATP-binding</keyword>
<dbReference type="Pfam" id="PF01695">
    <property type="entry name" value="IstB_IS21"/>
    <property type="match status" value="1"/>
</dbReference>
<organism evidence="2">
    <name type="scientific">Siphoviridae sp. cttWj13</name>
    <dbReference type="NCBI Taxonomy" id="2826494"/>
    <lineage>
        <taxon>Viruses</taxon>
        <taxon>Duplodnaviria</taxon>
        <taxon>Heunggongvirae</taxon>
        <taxon>Uroviricota</taxon>
        <taxon>Caudoviricetes</taxon>
    </lineage>
</organism>
<dbReference type="GO" id="GO:0005524">
    <property type="term" value="F:ATP binding"/>
    <property type="evidence" value="ECO:0007669"/>
    <property type="project" value="InterPro"/>
</dbReference>
<dbReference type="GO" id="GO:0004386">
    <property type="term" value="F:helicase activity"/>
    <property type="evidence" value="ECO:0007669"/>
    <property type="project" value="UniProtKB-KW"/>
</dbReference>
<accession>A0A8S5QZ47</accession>
<dbReference type="CDD" id="cd00009">
    <property type="entry name" value="AAA"/>
    <property type="match status" value="1"/>
</dbReference>
<proteinExistence type="predicted"/>
<dbReference type="EMBL" id="BK015763">
    <property type="protein sequence ID" value="DAE23948.1"/>
    <property type="molecule type" value="Genomic_DNA"/>
</dbReference>
<reference evidence="2" key="1">
    <citation type="journal article" date="2021" name="Proc. Natl. Acad. Sci. U.S.A.">
        <title>A Catalog of Tens of Thousands of Viruses from Human Metagenomes Reveals Hidden Associations with Chronic Diseases.</title>
        <authorList>
            <person name="Tisza M.J."/>
            <person name="Buck C.B."/>
        </authorList>
    </citation>
    <scope>NUCLEOTIDE SEQUENCE</scope>
    <source>
        <strain evidence="2">CttWj13</strain>
    </source>
</reference>
<evidence type="ECO:0000313" key="2">
    <source>
        <dbReference type="EMBL" id="DAE23948.1"/>
    </source>
</evidence>
<sequence length="324" mass="37221">MDTSSTIKRLLGECENIRTENQREGQRREREIRQGFPAIAVLLDERRDRLTGSIRTALQGRAVDAEILQTGMRELNGKIRAELTKAGYPEDYLQPIYRCPICRDTGYVGEPVHELCACIKQRIMDAENAGEHKGGLGKHSFEQFDLNVFPDVSIPGEKRSQRDHMRLILRSAQRYAEDFPDNEKPNLIFFGAAGLGKTFVADCIAQRIMERAYLVRRVTAYRLCEIMRKNQFDGSEARAVEGVMDCDLLFIDDLGTEPQTKNTSGYLFQVINERNMNDRHTIISTNLNPERMEGMYEQRVASRLMDVSRTTAIRFYGEDLRLRK</sequence>
<feature type="domain" description="IstB-like ATP-binding" evidence="1">
    <location>
        <begin position="183"/>
        <end position="306"/>
    </location>
</feature>
<dbReference type="PANTHER" id="PTHR30050">
    <property type="entry name" value="CHROMOSOMAL REPLICATION INITIATOR PROTEIN DNAA"/>
    <property type="match status" value="1"/>
</dbReference>
<dbReference type="SUPFAM" id="SSF52540">
    <property type="entry name" value="P-loop containing nucleoside triphosphate hydrolases"/>
    <property type="match status" value="1"/>
</dbReference>
<dbReference type="NCBIfam" id="NF005304">
    <property type="entry name" value="PRK06835.1"/>
    <property type="match status" value="1"/>
</dbReference>
<dbReference type="GO" id="GO:0006260">
    <property type="term" value="P:DNA replication"/>
    <property type="evidence" value="ECO:0007669"/>
    <property type="project" value="TreeGrafter"/>
</dbReference>
<name>A0A8S5QZ47_9CAUD</name>
<protein>
    <submittedName>
        <fullName evidence="2">Replicative helicase</fullName>
    </submittedName>
</protein>
<dbReference type="InterPro" id="IPR002611">
    <property type="entry name" value="IstB_ATP-bd"/>
</dbReference>